<evidence type="ECO:0000256" key="1">
    <source>
        <dbReference type="SAM" id="MobiDB-lite"/>
    </source>
</evidence>
<feature type="compositionally biased region" description="Basic and acidic residues" evidence="1">
    <location>
        <begin position="233"/>
        <end position="253"/>
    </location>
</feature>
<feature type="region of interest" description="Disordered" evidence="1">
    <location>
        <begin position="218"/>
        <end position="285"/>
    </location>
</feature>
<dbReference type="EMBL" id="KV454291">
    <property type="protein sequence ID" value="ODQ75143.1"/>
    <property type="molecule type" value="Genomic_DNA"/>
</dbReference>
<evidence type="ECO:0000313" key="3">
    <source>
        <dbReference type="Proteomes" id="UP000094385"/>
    </source>
</evidence>
<organism evidence="2 3">
    <name type="scientific">Lipomyces starkeyi NRRL Y-11557</name>
    <dbReference type="NCBI Taxonomy" id="675824"/>
    <lineage>
        <taxon>Eukaryota</taxon>
        <taxon>Fungi</taxon>
        <taxon>Dikarya</taxon>
        <taxon>Ascomycota</taxon>
        <taxon>Saccharomycotina</taxon>
        <taxon>Lipomycetes</taxon>
        <taxon>Lipomycetales</taxon>
        <taxon>Lipomycetaceae</taxon>
        <taxon>Lipomyces</taxon>
    </lineage>
</organism>
<accession>A0A1E3QBR2</accession>
<feature type="compositionally biased region" description="Polar residues" evidence="1">
    <location>
        <begin position="110"/>
        <end position="122"/>
    </location>
</feature>
<dbReference type="AlphaFoldDB" id="A0A1E3QBR2"/>
<sequence>MSRITSSTSSKDDYMSSGDRWLESVADELEAGARHRERRHEARQDLLDTNIKRKHSSRSNYNEDYDGRRKIHSTRIHYGPTKDARSGYERSHHARPPSDSDAKSRHPNRNTESWSKVTTRLSAPSRGEDDDGDEGEWVEAPAFSKLPSQYPSPSRSESKDAESNISSIPPPSRPRKGPTLPSAADIQLMNSELHAESLEAVRSARMLSMRESEVHYTGAAENLLSGGANDPSGPRDRKTEKRQLENQTRREYIRAQSPGGVDDVGDDELFDGAVGGGSSNKMSEIAARKVEKERIKKEKRDAFYREKDAERRKRWEEMHAREEKTIDMLKELARQRFGDVP</sequence>
<gene>
    <name evidence="2" type="ORF">LIPSTDRAFT_239417</name>
</gene>
<dbReference type="OrthoDB" id="2139939at2759"/>
<feature type="compositionally biased region" description="Polar residues" evidence="1">
    <location>
        <begin position="146"/>
        <end position="155"/>
    </location>
</feature>
<evidence type="ECO:0000313" key="2">
    <source>
        <dbReference type="EMBL" id="ODQ75143.1"/>
    </source>
</evidence>
<proteinExistence type="predicted"/>
<name>A0A1E3QBR2_LIPST</name>
<reference evidence="2 3" key="1">
    <citation type="journal article" date="2016" name="Proc. Natl. Acad. Sci. U.S.A.">
        <title>Comparative genomics of biotechnologically important yeasts.</title>
        <authorList>
            <person name="Riley R."/>
            <person name="Haridas S."/>
            <person name="Wolfe K.H."/>
            <person name="Lopes M.R."/>
            <person name="Hittinger C.T."/>
            <person name="Goeker M."/>
            <person name="Salamov A.A."/>
            <person name="Wisecaver J.H."/>
            <person name="Long T.M."/>
            <person name="Calvey C.H."/>
            <person name="Aerts A.L."/>
            <person name="Barry K.W."/>
            <person name="Choi C."/>
            <person name="Clum A."/>
            <person name="Coughlan A.Y."/>
            <person name="Deshpande S."/>
            <person name="Douglass A.P."/>
            <person name="Hanson S.J."/>
            <person name="Klenk H.-P."/>
            <person name="LaButti K.M."/>
            <person name="Lapidus A."/>
            <person name="Lindquist E.A."/>
            <person name="Lipzen A.M."/>
            <person name="Meier-Kolthoff J.P."/>
            <person name="Ohm R.A."/>
            <person name="Otillar R.P."/>
            <person name="Pangilinan J.L."/>
            <person name="Peng Y."/>
            <person name="Rokas A."/>
            <person name="Rosa C.A."/>
            <person name="Scheuner C."/>
            <person name="Sibirny A.A."/>
            <person name="Slot J.C."/>
            <person name="Stielow J.B."/>
            <person name="Sun H."/>
            <person name="Kurtzman C.P."/>
            <person name="Blackwell M."/>
            <person name="Grigoriev I.V."/>
            <person name="Jeffries T.W."/>
        </authorList>
    </citation>
    <scope>NUCLEOTIDE SEQUENCE [LARGE SCALE GENOMIC DNA]</scope>
    <source>
        <strain evidence="2 3">NRRL Y-11557</strain>
    </source>
</reference>
<protein>
    <submittedName>
        <fullName evidence="2">Uncharacterized protein</fullName>
    </submittedName>
</protein>
<feature type="compositionally biased region" description="Basic and acidic residues" evidence="1">
    <location>
        <begin position="31"/>
        <end position="46"/>
    </location>
</feature>
<keyword evidence="3" id="KW-1185">Reference proteome</keyword>
<dbReference type="Proteomes" id="UP000094385">
    <property type="component" value="Unassembled WGS sequence"/>
</dbReference>
<feature type="compositionally biased region" description="Acidic residues" evidence="1">
    <location>
        <begin position="128"/>
        <end position="137"/>
    </location>
</feature>
<feature type="region of interest" description="Disordered" evidence="1">
    <location>
        <begin position="31"/>
        <end position="188"/>
    </location>
</feature>
<feature type="compositionally biased region" description="Basic and acidic residues" evidence="1">
    <location>
        <begin position="80"/>
        <end position="104"/>
    </location>
</feature>